<dbReference type="AlphaFoldDB" id="A0A7W7FZH8"/>
<dbReference type="Pfam" id="PF00583">
    <property type="entry name" value="Acetyltransf_1"/>
    <property type="match status" value="1"/>
</dbReference>
<keyword evidence="1 4" id="KW-0808">Transferase</keyword>
<proteinExistence type="predicted"/>
<evidence type="ECO:0000313" key="5">
    <source>
        <dbReference type="Proteomes" id="UP000533598"/>
    </source>
</evidence>
<dbReference type="Gene3D" id="3.40.630.30">
    <property type="match status" value="1"/>
</dbReference>
<name>A0A7W7FZH8_9PSEU</name>
<evidence type="ECO:0000256" key="2">
    <source>
        <dbReference type="ARBA" id="ARBA00023315"/>
    </source>
</evidence>
<comment type="caution">
    <text evidence="4">The sequence shown here is derived from an EMBL/GenBank/DDBJ whole genome shotgun (WGS) entry which is preliminary data.</text>
</comment>
<dbReference type="PROSITE" id="PS51186">
    <property type="entry name" value="GNAT"/>
    <property type="match status" value="1"/>
</dbReference>
<dbReference type="InterPro" id="IPR016181">
    <property type="entry name" value="Acyl_CoA_acyltransferase"/>
</dbReference>
<protein>
    <submittedName>
        <fullName evidence="4">RimJ/RimL family protein N-acetyltransferase</fullName>
    </submittedName>
</protein>
<evidence type="ECO:0000259" key="3">
    <source>
        <dbReference type="PROSITE" id="PS51186"/>
    </source>
</evidence>
<dbReference type="InterPro" id="IPR000182">
    <property type="entry name" value="GNAT_dom"/>
</dbReference>
<dbReference type="InterPro" id="IPR050832">
    <property type="entry name" value="Bact_Acetyltransf"/>
</dbReference>
<evidence type="ECO:0000256" key="1">
    <source>
        <dbReference type="ARBA" id="ARBA00022679"/>
    </source>
</evidence>
<dbReference type="EMBL" id="JACHMH010000001">
    <property type="protein sequence ID" value="MBB4681204.1"/>
    <property type="molecule type" value="Genomic_DNA"/>
</dbReference>
<keyword evidence="5" id="KW-1185">Reference proteome</keyword>
<keyword evidence="2" id="KW-0012">Acyltransferase</keyword>
<evidence type="ECO:0000313" key="4">
    <source>
        <dbReference type="EMBL" id="MBB4681204.1"/>
    </source>
</evidence>
<sequence>MTWTVRQAEPADAAEIARINVLSWQYAYRGIVADELLDQMSPQRRAPGWETWLSRPGADTVFVAEDRTGRIGAYCAVRETENSTGELIALYGDPRMWGTGAGRAVHHAGLRHLAALGHTHAELWVFQANMLARNFYRAHGWRPDGTTSTDHLQNQEIPTCRYRRHLPTHLPKTA</sequence>
<gene>
    <name evidence="4" type="ORF">HNR67_007322</name>
</gene>
<accession>A0A7W7FZH8</accession>
<dbReference type="SUPFAM" id="SSF55729">
    <property type="entry name" value="Acyl-CoA N-acyltransferases (Nat)"/>
    <property type="match status" value="1"/>
</dbReference>
<dbReference type="GO" id="GO:0016747">
    <property type="term" value="F:acyltransferase activity, transferring groups other than amino-acyl groups"/>
    <property type="evidence" value="ECO:0007669"/>
    <property type="project" value="InterPro"/>
</dbReference>
<dbReference type="PANTHER" id="PTHR43877">
    <property type="entry name" value="AMINOALKYLPHOSPHONATE N-ACETYLTRANSFERASE-RELATED-RELATED"/>
    <property type="match status" value="1"/>
</dbReference>
<dbReference type="Proteomes" id="UP000533598">
    <property type="component" value="Unassembled WGS sequence"/>
</dbReference>
<organism evidence="4 5">
    <name type="scientific">Crossiella cryophila</name>
    <dbReference type="NCBI Taxonomy" id="43355"/>
    <lineage>
        <taxon>Bacteria</taxon>
        <taxon>Bacillati</taxon>
        <taxon>Actinomycetota</taxon>
        <taxon>Actinomycetes</taxon>
        <taxon>Pseudonocardiales</taxon>
        <taxon>Pseudonocardiaceae</taxon>
        <taxon>Crossiella</taxon>
    </lineage>
</organism>
<feature type="domain" description="N-acetyltransferase" evidence="3">
    <location>
        <begin position="3"/>
        <end position="167"/>
    </location>
</feature>
<reference evidence="4 5" key="1">
    <citation type="submission" date="2020-08" db="EMBL/GenBank/DDBJ databases">
        <title>Sequencing the genomes of 1000 actinobacteria strains.</title>
        <authorList>
            <person name="Klenk H.-P."/>
        </authorList>
    </citation>
    <scope>NUCLEOTIDE SEQUENCE [LARGE SCALE GENOMIC DNA]</scope>
    <source>
        <strain evidence="4 5">DSM 44230</strain>
    </source>
</reference>
<dbReference type="RefSeq" id="WP_185007611.1">
    <property type="nucleotide sequence ID" value="NZ_BAAAUI010000089.1"/>
</dbReference>